<evidence type="ECO:0000313" key="3">
    <source>
        <dbReference type="Proteomes" id="UP001302059"/>
    </source>
</evidence>
<dbReference type="Proteomes" id="UP001302059">
    <property type="component" value="Unassembled WGS sequence"/>
</dbReference>
<keyword evidence="1" id="KW-0732">Signal</keyword>
<accession>A0ABT7JHX8</accession>
<keyword evidence="3" id="KW-1185">Reference proteome</keyword>
<dbReference type="PROSITE" id="PS51257">
    <property type="entry name" value="PROKAR_LIPOPROTEIN"/>
    <property type="match status" value="1"/>
</dbReference>
<evidence type="ECO:0000256" key="1">
    <source>
        <dbReference type="SAM" id="SignalP"/>
    </source>
</evidence>
<evidence type="ECO:0008006" key="4">
    <source>
        <dbReference type="Google" id="ProtNLM"/>
    </source>
</evidence>
<feature type="signal peptide" evidence="1">
    <location>
        <begin position="1"/>
        <end position="20"/>
    </location>
</feature>
<dbReference type="EMBL" id="JASNGB010000100">
    <property type="protein sequence ID" value="MDL2344671.1"/>
    <property type="molecule type" value="Genomic_DNA"/>
</dbReference>
<gene>
    <name evidence="2" type="ORF">QOL99_10985</name>
</gene>
<evidence type="ECO:0000313" key="2">
    <source>
        <dbReference type="EMBL" id="MDL2344671.1"/>
    </source>
</evidence>
<proteinExistence type="predicted"/>
<comment type="caution">
    <text evidence="2">The sequence shown here is derived from an EMBL/GenBank/DDBJ whole genome shotgun (WGS) entry which is preliminary data.</text>
</comment>
<name>A0ABT7JHX8_9DEIO</name>
<sequence>MTVPARLRLLSAVTLVLSLAACTIPHVPFQTSDKVAQAERSWRRDGVQHVSAGRYAATLTFTVASSVRAEYAAGTLTLADRSLPPGCHHLRVRAGDRLWLDVSGLRLSIPGQPCGE</sequence>
<reference evidence="2 3" key="1">
    <citation type="submission" date="2023-05" db="EMBL/GenBank/DDBJ databases">
        <authorList>
            <person name="Gao F."/>
        </authorList>
    </citation>
    <scope>NUCLEOTIDE SEQUENCE [LARGE SCALE GENOMIC DNA]</scope>
    <source>
        <strain evidence="2 3">MIMF12</strain>
    </source>
</reference>
<protein>
    <recommendedName>
        <fullName evidence="4">Lipoprotein</fullName>
    </recommendedName>
</protein>
<organism evidence="2 3">
    <name type="scientific">Deinococcus rhizophilus</name>
    <dbReference type="NCBI Taxonomy" id="3049544"/>
    <lineage>
        <taxon>Bacteria</taxon>
        <taxon>Thermotogati</taxon>
        <taxon>Deinococcota</taxon>
        <taxon>Deinococci</taxon>
        <taxon>Deinococcales</taxon>
        <taxon>Deinococcaceae</taxon>
        <taxon>Deinococcus</taxon>
    </lineage>
</organism>
<feature type="chain" id="PRO_5046981251" description="Lipoprotein" evidence="1">
    <location>
        <begin position="21"/>
        <end position="116"/>
    </location>
</feature>
<dbReference type="RefSeq" id="WP_285523815.1">
    <property type="nucleotide sequence ID" value="NZ_JASNGB010000100.1"/>
</dbReference>